<evidence type="ECO:0000313" key="1">
    <source>
        <dbReference type="EMBL" id="MBX28103.1"/>
    </source>
</evidence>
<dbReference type="EMBL" id="GGEC01047619">
    <property type="protein sequence ID" value="MBX28103.1"/>
    <property type="molecule type" value="Transcribed_RNA"/>
</dbReference>
<protein>
    <submittedName>
        <fullName evidence="1">Uncharacterized protein MANES_11G061100</fullName>
    </submittedName>
</protein>
<accession>A0A2P2MD21</accession>
<proteinExistence type="predicted"/>
<sequence length="68" mass="7823">MCYTRCSCYKDSRILGKIPQIPYEEEHVQATCPLMIYVHMLVGEASYTDTIVHTQKCQLLTIPFKIGL</sequence>
<reference evidence="1" key="1">
    <citation type="submission" date="2018-02" db="EMBL/GenBank/DDBJ databases">
        <title>Rhizophora mucronata_Transcriptome.</title>
        <authorList>
            <person name="Meera S.P."/>
            <person name="Sreeshan A."/>
            <person name="Augustine A."/>
        </authorList>
    </citation>
    <scope>NUCLEOTIDE SEQUENCE</scope>
    <source>
        <tissue evidence="1">Leaf</tissue>
    </source>
</reference>
<name>A0A2P2MD21_RHIMU</name>
<organism evidence="1">
    <name type="scientific">Rhizophora mucronata</name>
    <name type="common">Asiatic mangrove</name>
    <dbReference type="NCBI Taxonomy" id="61149"/>
    <lineage>
        <taxon>Eukaryota</taxon>
        <taxon>Viridiplantae</taxon>
        <taxon>Streptophyta</taxon>
        <taxon>Embryophyta</taxon>
        <taxon>Tracheophyta</taxon>
        <taxon>Spermatophyta</taxon>
        <taxon>Magnoliopsida</taxon>
        <taxon>eudicotyledons</taxon>
        <taxon>Gunneridae</taxon>
        <taxon>Pentapetalae</taxon>
        <taxon>rosids</taxon>
        <taxon>fabids</taxon>
        <taxon>Malpighiales</taxon>
        <taxon>Rhizophoraceae</taxon>
        <taxon>Rhizophora</taxon>
    </lineage>
</organism>
<dbReference type="AlphaFoldDB" id="A0A2P2MD21"/>